<proteinExistence type="inferred from homology"/>
<keyword evidence="5" id="KW-0547">Nucleotide-binding</keyword>
<reference evidence="9 10" key="1">
    <citation type="submission" date="2017-09" db="EMBL/GenBank/DDBJ databases">
        <authorList>
            <consortium name="International Durum Wheat Genome Sequencing Consortium (IDWGSC)"/>
            <person name="Milanesi L."/>
        </authorList>
    </citation>
    <scope>NUCLEOTIDE SEQUENCE [LARGE SCALE GENOMIC DNA]</scope>
    <source>
        <strain evidence="10">cv. Svevo</strain>
    </source>
</reference>
<protein>
    <recommendedName>
        <fullName evidence="3">S-methyl-5-thioribose kinase</fullName>
        <ecNumber evidence="3">2.7.1.100</ecNumber>
    </recommendedName>
</protein>
<dbReference type="GO" id="GO:0005524">
    <property type="term" value="F:ATP binding"/>
    <property type="evidence" value="ECO:0007669"/>
    <property type="project" value="UniProtKB-KW"/>
</dbReference>
<dbReference type="InterPro" id="IPR002575">
    <property type="entry name" value="Aminoglycoside_PTrfase"/>
</dbReference>
<name>A0A9R1Q1T3_TRITD</name>
<accession>A0A9R1Q1T3</accession>
<dbReference type="AlphaFoldDB" id="A0A9R1Q1T3"/>
<evidence type="ECO:0000256" key="4">
    <source>
        <dbReference type="ARBA" id="ARBA00022679"/>
    </source>
</evidence>
<dbReference type="EC" id="2.7.1.100" evidence="3"/>
<dbReference type="InterPro" id="IPR011009">
    <property type="entry name" value="Kinase-like_dom_sf"/>
</dbReference>
<dbReference type="PANTHER" id="PTHR34273">
    <property type="entry name" value="METHYLTHIORIBOSE KINASE"/>
    <property type="match status" value="1"/>
</dbReference>
<dbReference type="SUPFAM" id="SSF56112">
    <property type="entry name" value="Protein kinase-like (PK-like)"/>
    <property type="match status" value="1"/>
</dbReference>
<dbReference type="Gene3D" id="3.90.1200.10">
    <property type="match status" value="1"/>
</dbReference>
<dbReference type="NCBIfam" id="TIGR01767">
    <property type="entry name" value="MTRK"/>
    <property type="match status" value="1"/>
</dbReference>
<feature type="domain" description="Aminoglycoside phosphotransferase" evidence="8">
    <location>
        <begin position="41"/>
        <end position="278"/>
    </location>
</feature>
<evidence type="ECO:0000259" key="8">
    <source>
        <dbReference type="Pfam" id="PF01636"/>
    </source>
</evidence>
<dbReference type="Gene3D" id="3.30.200.20">
    <property type="entry name" value="Phosphorylase Kinase, domain 1"/>
    <property type="match status" value="1"/>
</dbReference>
<gene>
    <name evidence="9" type="ORF">TRITD_2Bv1G250150</name>
</gene>
<keyword evidence="7" id="KW-0067">ATP-binding</keyword>
<dbReference type="Pfam" id="PF01636">
    <property type="entry name" value="APH"/>
    <property type="match status" value="1"/>
</dbReference>
<evidence type="ECO:0000313" key="9">
    <source>
        <dbReference type="EMBL" id="VAH53897.1"/>
    </source>
</evidence>
<organism evidence="9 10">
    <name type="scientific">Triticum turgidum subsp. durum</name>
    <name type="common">Durum wheat</name>
    <name type="synonym">Triticum durum</name>
    <dbReference type="NCBI Taxonomy" id="4567"/>
    <lineage>
        <taxon>Eukaryota</taxon>
        <taxon>Viridiplantae</taxon>
        <taxon>Streptophyta</taxon>
        <taxon>Embryophyta</taxon>
        <taxon>Tracheophyta</taxon>
        <taxon>Spermatophyta</taxon>
        <taxon>Magnoliopsida</taxon>
        <taxon>Liliopsida</taxon>
        <taxon>Poales</taxon>
        <taxon>Poaceae</taxon>
        <taxon>BOP clade</taxon>
        <taxon>Pooideae</taxon>
        <taxon>Triticodae</taxon>
        <taxon>Triticeae</taxon>
        <taxon>Triticinae</taxon>
        <taxon>Triticum</taxon>
    </lineage>
</organism>
<dbReference type="EMBL" id="LT934114">
    <property type="protein sequence ID" value="VAH53897.1"/>
    <property type="molecule type" value="Genomic_DNA"/>
</dbReference>
<evidence type="ECO:0000256" key="2">
    <source>
        <dbReference type="ARBA" id="ARBA00011738"/>
    </source>
</evidence>
<evidence type="ECO:0000256" key="7">
    <source>
        <dbReference type="ARBA" id="ARBA00022840"/>
    </source>
</evidence>
<dbReference type="Gramene" id="TRITD2Bv1G250150.3">
    <property type="protein sequence ID" value="TRITD2Bv1G250150.3"/>
    <property type="gene ID" value="TRITD2Bv1G250150"/>
</dbReference>
<dbReference type="Proteomes" id="UP000324705">
    <property type="component" value="Chromosome 2B"/>
</dbReference>
<keyword evidence="4" id="KW-0808">Transferase</keyword>
<dbReference type="PANTHER" id="PTHR34273:SF2">
    <property type="entry name" value="METHYLTHIORIBOSE KINASE"/>
    <property type="match status" value="1"/>
</dbReference>
<keyword evidence="6" id="KW-0418">Kinase</keyword>
<dbReference type="GO" id="GO:0009086">
    <property type="term" value="P:methionine biosynthetic process"/>
    <property type="evidence" value="ECO:0007669"/>
    <property type="project" value="InterPro"/>
</dbReference>
<evidence type="ECO:0000256" key="1">
    <source>
        <dbReference type="ARBA" id="ARBA00010165"/>
    </source>
</evidence>
<keyword evidence="10" id="KW-1185">Reference proteome</keyword>
<dbReference type="InterPro" id="IPR009212">
    <property type="entry name" value="Methylthioribose_kinase"/>
</dbReference>
<dbReference type="OMA" id="AHFMANT"/>
<evidence type="ECO:0000256" key="6">
    <source>
        <dbReference type="ARBA" id="ARBA00022777"/>
    </source>
</evidence>
<dbReference type="GO" id="GO:0046522">
    <property type="term" value="F:S-methyl-5-thioribose kinase activity"/>
    <property type="evidence" value="ECO:0007669"/>
    <property type="project" value="UniProtKB-EC"/>
</dbReference>
<evidence type="ECO:0000256" key="3">
    <source>
        <dbReference type="ARBA" id="ARBA00012128"/>
    </source>
</evidence>
<comment type="subunit">
    <text evidence="2">Homodimer.</text>
</comment>
<evidence type="ECO:0000313" key="10">
    <source>
        <dbReference type="Proteomes" id="UP000324705"/>
    </source>
</evidence>
<comment type="similarity">
    <text evidence="1">Belongs to the methylthioribose kinase family.</text>
</comment>
<evidence type="ECO:0000256" key="5">
    <source>
        <dbReference type="ARBA" id="ARBA00022741"/>
    </source>
</evidence>
<sequence>MAAGDEEQGFRPLDEASLVAYIRATPALAASLGGRVDGLAVKEVGDGNLNFVYIVTSDAGSVVVKQALPYIRCVGDSWPMTRERAYFEASALREHGRLCPDHVPEVYHFDRAMSLIGMRYIRPPHIILRKGLIAGVQYPLLADHMADYMAKTLFFTSLLYNSTTDHKKQVARYCENVEMCRLTEQVVFSDPYMVSKYNRWNSPLLDKDAEAVREDDGLKLEIGELKSMFIERAQALIHGDLHTGSIMVTPDSTQVIDPEFAFYAPMGYDIGAFLGNLILAYFAQDGHADEANDRKLISNGY</sequence>